<keyword evidence="8" id="KW-0482">Metalloprotease</keyword>
<evidence type="ECO:0000256" key="6">
    <source>
        <dbReference type="ARBA" id="ARBA00022833"/>
    </source>
</evidence>
<evidence type="ECO:0000256" key="2">
    <source>
        <dbReference type="ARBA" id="ARBA00006247"/>
    </source>
</evidence>
<dbReference type="InterPro" id="IPR002933">
    <property type="entry name" value="Peptidase_M20"/>
</dbReference>
<dbReference type="GO" id="GO:0006508">
    <property type="term" value="P:proteolysis"/>
    <property type="evidence" value="ECO:0007669"/>
    <property type="project" value="UniProtKB-KW"/>
</dbReference>
<dbReference type="GO" id="GO:0008777">
    <property type="term" value="F:acetylornithine deacetylase activity"/>
    <property type="evidence" value="ECO:0007669"/>
    <property type="project" value="TreeGrafter"/>
</dbReference>
<keyword evidence="6" id="KW-0862">Zinc</keyword>
<keyword evidence="3" id="KW-0645">Protease</keyword>
<dbReference type="GO" id="GO:0008270">
    <property type="term" value="F:zinc ion binding"/>
    <property type="evidence" value="ECO:0007669"/>
    <property type="project" value="InterPro"/>
</dbReference>
<sequence>RIYGSCAVDKGALIAAIFALKAVKEVAGKLNRKVRLIIGTDERRYYKDMASYLNSENAPIAGFSVDGHFPVTYAEKALAMIEYRMDVKQDEQEYIEYIQGGKIDNLVPGYCCAKIVTTRKNEILDKLMEYTAENRKDINAKILKDGLFIEVFGKERHCALIERGINSNAIMLDFLKSVDLGNGSMKKAIDFLCDKIGFDIYGESMDIAYEDEFSGKTVVNFGIMDLHNDKMKIRLDCRFPTTSNYYQAIEKVNSEFVKAGFDIKECSYWPPTYFPRNHFLINALIESYKTVTGDDSEPISSSSASYSKVMPNIAAFGAHYPGEGIIWDQTDEYLEIESLETTAKIYANAIYKLCMEV</sequence>
<dbReference type="NCBIfam" id="TIGR01887">
    <property type="entry name" value="dipeptidaselike"/>
    <property type="match status" value="1"/>
</dbReference>
<dbReference type="Pfam" id="PF01546">
    <property type="entry name" value="Peptidase_M20"/>
    <property type="match status" value="1"/>
</dbReference>
<accession>A0A9D1HCU0</accession>
<dbReference type="GO" id="GO:0006526">
    <property type="term" value="P:L-arginine biosynthetic process"/>
    <property type="evidence" value="ECO:0007669"/>
    <property type="project" value="TreeGrafter"/>
</dbReference>
<evidence type="ECO:0000256" key="3">
    <source>
        <dbReference type="ARBA" id="ARBA00022670"/>
    </source>
</evidence>
<evidence type="ECO:0000256" key="4">
    <source>
        <dbReference type="ARBA" id="ARBA00022723"/>
    </source>
</evidence>
<evidence type="ECO:0000256" key="8">
    <source>
        <dbReference type="ARBA" id="ARBA00023049"/>
    </source>
</evidence>
<dbReference type="AlphaFoldDB" id="A0A9D1HCU0"/>
<dbReference type="EC" id="3.4.13.-" evidence="9"/>
<comment type="similarity">
    <text evidence="2">Belongs to the peptidase M20A family.</text>
</comment>
<dbReference type="SUPFAM" id="SSF55031">
    <property type="entry name" value="Bacterial exopeptidase dimerisation domain"/>
    <property type="match status" value="1"/>
</dbReference>
<organism evidence="9 10">
    <name type="scientific">Candidatus Allocopromorpha excrementavium</name>
    <dbReference type="NCBI Taxonomy" id="2840741"/>
    <lineage>
        <taxon>Bacteria</taxon>
        <taxon>Bacillati</taxon>
        <taxon>Bacillota</taxon>
        <taxon>Clostridia</taxon>
        <taxon>Eubacteriales</taxon>
        <taxon>Eubacteriaceae</taxon>
        <taxon>Eubacteriaceae incertae sedis</taxon>
        <taxon>Candidatus Allocopromorpha</taxon>
    </lineage>
</organism>
<dbReference type="InterPro" id="IPR010964">
    <property type="entry name" value="M20A_pepV-rel"/>
</dbReference>
<reference evidence="9" key="2">
    <citation type="journal article" date="2021" name="PeerJ">
        <title>Extensive microbial diversity within the chicken gut microbiome revealed by metagenomics and culture.</title>
        <authorList>
            <person name="Gilroy R."/>
            <person name="Ravi A."/>
            <person name="Getino M."/>
            <person name="Pursley I."/>
            <person name="Horton D.L."/>
            <person name="Alikhan N.F."/>
            <person name="Baker D."/>
            <person name="Gharbi K."/>
            <person name="Hall N."/>
            <person name="Watson M."/>
            <person name="Adriaenssens E.M."/>
            <person name="Foster-Nyarko E."/>
            <person name="Jarju S."/>
            <person name="Secka A."/>
            <person name="Antonio M."/>
            <person name="Oren A."/>
            <person name="Chaudhuri R.R."/>
            <person name="La Ragione R."/>
            <person name="Hildebrand F."/>
            <person name="Pallen M.J."/>
        </authorList>
    </citation>
    <scope>NUCLEOTIDE SEQUENCE</scope>
    <source>
        <strain evidence="9">CHK176-22527</strain>
    </source>
</reference>
<dbReference type="SUPFAM" id="SSF53187">
    <property type="entry name" value="Zn-dependent exopeptidases"/>
    <property type="match status" value="1"/>
</dbReference>
<dbReference type="InterPro" id="IPR036264">
    <property type="entry name" value="Bact_exopeptidase_dim_dom"/>
</dbReference>
<evidence type="ECO:0000256" key="7">
    <source>
        <dbReference type="ARBA" id="ARBA00022997"/>
    </source>
</evidence>
<comment type="cofactor">
    <cofactor evidence="1">
        <name>Zn(2+)</name>
        <dbReference type="ChEBI" id="CHEBI:29105"/>
    </cofactor>
</comment>
<dbReference type="PANTHER" id="PTHR43808">
    <property type="entry name" value="ACETYLORNITHINE DEACETYLASE"/>
    <property type="match status" value="1"/>
</dbReference>
<dbReference type="GO" id="GO:0016805">
    <property type="term" value="F:dipeptidase activity"/>
    <property type="evidence" value="ECO:0007669"/>
    <property type="project" value="UniProtKB-KW"/>
</dbReference>
<evidence type="ECO:0000256" key="1">
    <source>
        <dbReference type="ARBA" id="ARBA00001947"/>
    </source>
</evidence>
<name>A0A9D1HCU0_9FIRM</name>
<evidence type="ECO:0000313" key="9">
    <source>
        <dbReference type="EMBL" id="HIT99249.1"/>
    </source>
</evidence>
<comment type="caution">
    <text evidence="9">The sequence shown here is derived from an EMBL/GenBank/DDBJ whole genome shotgun (WGS) entry which is preliminary data.</text>
</comment>
<dbReference type="GO" id="GO:0008237">
    <property type="term" value="F:metallopeptidase activity"/>
    <property type="evidence" value="ECO:0007669"/>
    <property type="project" value="UniProtKB-KW"/>
</dbReference>
<dbReference type="Gene3D" id="3.30.70.360">
    <property type="match status" value="1"/>
</dbReference>
<keyword evidence="5 9" id="KW-0378">Hydrolase</keyword>
<reference evidence="9" key="1">
    <citation type="submission" date="2020-10" db="EMBL/GenBank/DDBJ databases">
        <authorList>
            <person name="Gilroy R."/>
        </authorList>
    </citation>
    <scope>NUCLEOTIDE SEQUENCE</scope>
    <source>
        <strain evidence="9">CHK176-22527</strain>
    </source>
</reference>
<protein>
    <submittedName>
        <fullName evidence="9">Sapep family Mn(2+)-dependent dipeptidase</fullName>
        <ecNumber evidence="9">3.4.13.-</ecNumber>
    </submittedName>
</protein>
<keyword evidence="7 9" id="KW-0224">Dipeptidase</keyword>
<dbReference type="InterPro" id="IPR050072">
    <property type="entry name" value="Peptidase_M20A"/>
</dbReference>
<gene>
    <name evidence="9" type="ORF">IAD12_03230</name>
</gene>
<evidence type="ECO:0000313" key="10">
    <source>
        <dbReference type="Proteomes" id="UP000824159"/>
    </source>
</evidence>
<evidence type="ECO:0000256" key="5">
    <source>
        <dbReference type="ARBA" id="ARBA00022801"/>
    </source>
</evidence>
<dbReference type="Gene3D" id="3.40.630.10">
    <property type="entry name" value="Zn peptidases"/>
    <property type="match status" value="2"/>
</dbReference>
<dbReference type="Proteomes" id="UP000824159">
    <property type="component" value="Unassembled WGS sequence"/>
</dbReference>
<dbReference type="PANTHER" id="PTHR43808:SF31">
    <property type="entry name" value="N-ACETYL-L-CITRULLINE DEACETYLASE"/>
    <property type="match status" value="1"/>
</dbReference>
<keyword evidence="4" id="KW-0479">Metal-binding</keyword>
<feature type="non-terminal residue" evidence="9">
    <location>
        <position position="1"/>
    </location>
</feature>
<proteinExistence type="inferred from homology"/>
<dbReference type="EMBL" id="DVLX01000032">
    <property type="protein sequence ID" value="HIT99249.1"/>
    <property type="molecule type" value="Genomic_DNA"/>
</dbReference>